<dbReference type="InterPro" id="IPR050789">
    <property type="entry name" value="Diverse_Enzym_Activities"/>
</dbReference>
<dbReference type="InterPro" id="IPR012338">
    <property type="entry name" value="Beta-lactam/transpept-like"/>
</dbReference>
<dbReference type="InterPro" id="IPR001466">
    <property type="entry name" value="Beta-lactam-related"/>
</dbReference>
<feature type="domain" description="Beta-lactamase-related" evidence="1">
    <location>
        <begin position="42"/>
        <end position="303"/>
    </location>
</feature>
<dbReference type="KEGG" id="proo:MJB10_13050"/>
<evidence type="ECO:0000313" key="3">
    <source>
        <dbReference type="Proteomes" id="UP001304650"/>
    </source>
</evidence>
<gene>
    <name evidence="2" type="ORF">MJB10_13050</name>
</gene>
<dbReference type="EMBL" id="CP130319">
    <property type="protein sequence ID" value="WNR42064.1"/>
    <property type="molecule type" value="Genomic_DNA"/>
</dbReference>
<evidence type="ECO:0000313" key="2">
    <source>
        <dbReference type="EMBL" id="WNR42064.1"/>
    </source>
</evidence>
<dbReference type="Gene3D" id="3.40.710.10">
    <property type="entry name" value="DD-peptidase/beta-lactamase superfamily"/>
    <property type="match status" value="1"/>
</dbReference>
<keyword evidence="3" id="KW-1185">Reference proteome</keyword>
<dbReference type="Proteomes" id="UP001304650">
    <property type="component" value="Chromosome"/>
</dbReference>
<dbReference type="EC" id="3.-.-.-" evidence="2"/>
<dbReference type="AlphaFoldDB" id="A0AA96RIA7"/>
<keyword evidence="2" id="KW-0378">Hydrolase</keyword>
<proteinExistence type="predicted"/>
<name>A0AA96RIA7_9BACL</name>
<dbReference type="GO" id="GO:0016787">
    <property type="term" value="F:hydrolase activity"/>
    <property type="evidence" value="ECO:0007669"/>
    <property type="project" value="UniProtKB-KW"/>
</dbReference>
<dbReference type="PANTHER" id="PTHR43283:SF7">
    <property type="entry name" value="BETA-LACTAMASE-RELATED DOMAIN-CONTAINING PROTEIN"/>
    <property type="match status" value="1"/>
</dbReference>
<protein>
    <submittedName>
        <fullName evidence="2">Serine hydrolase</fullName>
        <ecNumber evidence="2">3.-.-.-</ecNumber>
    </submittedName>
</protein>
<organism evidence="2 3">
    <name type="scientific">Paenibacillus roseopurpureus</name>
    <dbReference type="NCBI Taxonomy" id="2918901"/>
    <lineage>
        <taxon>Bacteria</taxon>
        <taxon>Bacillati</taxon>
        <taxon>Bacillota</taxon>
        <taxon>Bacilli</taxon>
        <taxon>Bacillales</taxon>
        <taxon>Paenibacillaceae</taxon>
        <taxon>Paenibacillus</taxon>
    </lineage>
</organism>
<dbReference type="SUPFAM" id="SSF56601">
    <property type="entry name" value="beta-lactamase/transpeptidase-like"/>
    <property type="match status" value="1"/>
</dbReference>
<accession>A0AA96RIA7</accession>
<dbReference type="RefSeq" id="WP_314795265.1">
    <property type="nucleotide sequence ID" value="NZ_CP130319.1"/>
</dbReference>
<evidence type="ECO:0000259" key="1">
    <source>
        <dbReference type="Pfam" id="PF00144"/>
    </source>
</evidence>
<reference evidence="2" key="1">
    <citation type="submission" date="2022-02" db="EMBL/GenBank/DDBJ databases">
        <title>Paenibacillus sp. MBLB1832 Whole Genome Shotgun Sequencing.</title>
        <authorList>
            <person name="Hwang C.Y."/>
            <person name="Cho E.-S."/>
            <person name="Seo M.-J."/>
        </authorList>
    </citation>
    <scope>NUCLEOTIDE SEQUENCE</scope>
    <source>
        <strain evidence="2">MBLB1832</strain>
    </source>
</reference>
<dbReference type="Pfam" id="PF00144">
    <property type="entry name" value="Beta-lactamase"/>
    <property type="match status" value="1"/>
</dbReference>
<dbReference type="PANTHER" id="PTHR43283">
    <property type="entry name" value="BETA-LACTAMASE-RELATED"/>
    <property type="match status" value="1"/>
</dbReference>
<sequence length="489" mass="53909">MSLNVNTDATLPRSHPGAQGVSAAAIAAFLDDVQAKNLELHSFMLLKNGFVISEGWWKPYAPDLPHSLFSLSKSFAATAIGLAVSEGRLSLEDQVISFFPDESPSEVSANLHAMQVRHLLMMGTGHDQDVTNSMVKHASGNWVEGFLQQPVDHAPGTHFAYNSGASYMLSAIIHKVTGQSLLDYLRPRLLNPLGIAHATWDTCPRGIPIGGWGLSVTTESIAKFGQLYLQQGIWNGERILNEDWVKEASVKHISNGDGGDSDWAQGYGYQFWRCRHGAFRGDGAFGQFCVVLPEHNAVIAITSGLKNMQLVLDSVWEHLLPGIRLNNGAEPDETNTDLTQRLQALQYQAPASAPLPKIEETGLAGQFQLEKNELYWERIGLRFEGDEAHVQLCDPSGDHYIRCGEGTWIEQRSCLNDGKDQLIAASFAWLDSDSIELTVRYLETPFCHTAVFQLDGEQLSIDVTINVNFGESFSTRIIGQKNEREVSSL</sequence>